<evidence type="ECO:0000256" key="19">
    <source>
        <dbReference type="ARBA" id="ARBA00033291"/>
    </source>
</evidence>
<keyword evidence="14" id="KW-0325">Glycoprotein</keyword>
<evidence type="ECO:0000256" key="2">
    <source>
        <dbReference type="ARBA" id="ARBA00004323"/>
    </source>
</evidence>
<evidence type="ECO:0000313" key="22">
    <source>
        <dbReference type="EMBL" id="CAB3224857.1"/>
    </source>
</evidence>
<keyword evidence="12" id="KW-0333">Golgi apparatus</keyword>
<evidence type="ECO:0000256" key="14">
    <source>
        <dbReference type="ARBA" id="ARBA00023180"/>
    </source>
</evidence>
<keyword evidence="10" id="KW-0735">Signal-anchor</keyword>
<evidence type="ECO:0000256" key="17">
    <source>
        <dbReference type="ARBA" id="ARBA00032175"/>
    </source>
</evidence>
<protein>
    <recommendedName>
        <fullName evidence="5">Beta-1,4-glucuronyltransferase 1</fullName>
    </recommendedName>
    <alternativeName>
        <fullName evidence="16">I-beta-1,3-N-acetylglucosaminyltransferase</fullName>
    </alternativeName>
    <alternativeName>
        <fullName evidence="19">N-acetyllactosaminide beta-1,3-N-acetylglucosaminyltransferase</fullName>
    </alternativeName>
    <alternativeName>
        <fullName evidence="17">Poly-N-acetyllactosamine extension enzyme</fullName>
    </alternativeName>
    <alternativeName>
        <fullName evidence="18">UDP-GlcNAc:betaGal beta-1,3-N-acetylglucosaminyltransferase 1</fullName>
    </alternativeName>
</protein>
<dbReference type="Pfam" id="PF13896">
    <property type="entry name" value="Glyco_transf_49"/>
    <property type="match status" value="1"/>
</dbReference>
<evidence type="ECO:0000256" key="7">
    <source>
        <dbReference type="ARBA" id="ARBA00022679"/>
    </source>
</evidence>
<evidence type="ECO:0000256" key="4">
    <source>
        <dbReference type="ARBA" id="ARBA00008539"/>
    </source>
</evidence>
<dbReference type="EMBL" id="LR783235">
    <property type="protein sequence ID" value="CAB3224857.1"/>
    <property type="molecule type" value="mRNA"/>
</dbReference>
<name>A0A6F9D6R9_9ASCI</name>
<dbReference type="InterPro" id="IPR043189">
    <property type="entry name" value="B4GAT1"/>
</dbReference>
<keyword evidence="11" id="KW-1133">Transmembrane helix</keyword>
<comment type="catalytic activity">
    <reaction evidence="20">
        <text>3-O-[beta-D-Xyl-(1-&gt;4)-Rib-ol-P-Rib-ol-P-3-beta-D-GalNAc-(1-&gt;3)-beta-D-GlcNAc-(1-&gt;4)-(O-6-P-alpha-D-Man)]-Thr-[protein] + UDP-alpha-D-glucuronate = 3-O-[beta-D-GlcA-(1-&gt;3)-beta-D-Xyl-(1-&gt;4)-Rib-ol-P-Rib-ol-P-3-beta-D-GalNAc-(1-&gt;3)-beta-D-GlcNAc-(1-&gt;4)-(O-6-P-alpha-D-Man)]-Thr-[protein] + UDP + H(+)</text>
        <dbReference type="Rhea" id="RHEA:46860"/>
        <dbReference type="Rhea" id="RHEA-COMP:15023"/>
        <dbReference type="Rhea" id="RHEA-COMP:17482"/>
        <dbReference type="ChEBI" id="CHEBI:15378"/>
        <dbReference type="ChEBI" id="CHEBI:58052"/>
        <dbReference type="ChEBI" id="CHEBI:58223"/>
        <dbReference type="ChEBI" id="CHEBI:142405"/>
        <dbReference type="ChEBI" id="CHEBI:177336"/>
    </reaction>
</comment>
<dbReference type="GO" id="GO:0015020">
    <property type="term" value="F:glucuronosyltransferase activity"/>
    <property type="evidence" value="ECO:0007669"/>
    <property type="project" value="InterPro"/>
</dbReference>
<gene>
    <name evidence="22" type="primary">B3gnt1-001</name>
</gene>
<keyword evidence="13" id="KW-0472">Membrane</keyword>
<comment type="cofactor">
    <cofactor evidence="1">
        <name>Mn(2+)</name>
        <dbReference type="ChEBI" id="CHEBI:29035"/>
    </cofactor>
</comment>
<evidence type="ECO:0000256" key="1">
    <source>
        <dbReference type="ARBA" id="ARBA00001936"/>
    </source>
</evidence>
<accession>A0A6F9D6R9</accession>
<comment type="subcellular location">
    <subcellularLocation>
        <location evidence="2">Golgi apparatus membrane</location>
        <topology evidence="2">Single-pass type II membrane protein</topology>
    </subcellularLocation>
</comment>
<comment type="pathway">
    <text evidence="3">Protein modification; protein glycosylation.</text>
</comment>
<keyword evidence="15" id="KW-0464">Manganese</keyword>
<evidence type="ECO:0000256" key="20">
    <source>
        <dbReference type="ARBA" id="ARBA00047852"/>
    </source>
</evidence>
<dbReference type="GO" id="GO:0000139">
    <property type="term" value="C:Golgi membrane"/>
    <property type="evidence" value="ECO:0007669"/>
    <property type="project" value="UniProtKB-SubCell"/>
</dbReference>
<evidence type="ECO:0000256" key="6">
    <source>
        <dbReference type="ARBA" id="ARBA00022676"/>
    </source>
</evidence>
<dbReference type="PANTHER" id="PTHR46420">
    <property type="entry name" value="BETA-1,4-GLUCURONYLTRANSFERASE 1"/>
    <property type="match status" value="1"/>
</dbReference>
<evidence type="ECO:0000256" key="11">
    <source>
        <dbReference type="ARBA" id="ARBA00022989"/>
    </source>
</evidence>
<comment type="similarity">
    <text evidence="4">Belongs to the glycosyltransferase 49 family.</text>
</comment>
<feature type="chain" id="PRO_5026356389" description="Beta-1,4-glucuronyltransferase 1" evidence="21">
    <location>
        <begin position="23"/>
        <end position="398"/>
    </location>
</feature>
<keyword evidence="6 22" id="KW-0328">Glycosyltransferase</keyword>
<evidence type="ECO:0000256" key="3">
    <source>
        <dbReference type="ARBA" id="ARBA00004922"/>
    </source>
</evidence>
<evidence type="ECO:0000256" key="21">
    <source>
        <dbReference type="SAM" id="SignalP"/>
    </source>
</evidence>
<dbReference type="GO" id="GO:0046872">
    <property type="term" value="F:metal ion binding"/>
    <property type="evidence" value="ECO:0007669"/>
    <property type="project" value="UniProtKB-KW"/>
</dbReference>
<dbReference type="GO" id="GO:0035269">
    <property type="term" value="P:protein O-linked glycosylation via mannose"/>
    <property type="evidence" value="ECO:0007669"/>
    <property type="project" value="TreeGrafter"/>
</dbReference>
<evidence type="ECO:0000256" key="15">
    <source>
        <dbReference type="ARBA" id="ARBA00023211"/>
    </source>
</evidence>
<keyword evidence="9" id="KW-0479">Metal-binding</keyword>
<proteinExistence type="evidence at transcript level"/>
<dbReference type="UniPathway" id="UPA00378"/>
<evidence type="ECO:0000256" key="8">
    <source>
        <dbReference type="ARBA" id="ARBA00022692"/>
    </source>
</evidence>
<feature type="signal peptide" evidence="21">
    <location>
        <begin position="1"/>
        <end position="22"/>
    </location>
</feature>
<evidence type="ECO:0000256" key="18">
    <source>
        <dbReference type="ARBA" id="ARBA00032181"/>
    </source>
</evidence>
<evidence type="ECO:0000256" key="16">
    <source>
        <dbReference type="ARBA" id="ARBA00030723"/>
    </source>
</evidence>
<keyword evidence="8" id="KW-0812">Transmembrane</keyword>
<organism evidence="22">
    <name type="scientific">Phallusia mammillata</name>
    <dbReference type="NCBI Taxonomy" id="59560"/>
    <lineage>
        <taxon>Eukaryota</taxon>
        <taxon>Metazoa</taxon>
        <taxon>Chordata</taxon>
        <taxon>Tunicata</taxon>
        <taxon>Ascidiacea</taxon>
        <taxon>Phlebobranchia</taxon>
        <taxon>Ascidiidae</taxon>
        <taxon>Phallusia</taxon>
    </lineage>
</organism>
<dbReference type="AlphaFoldDB" id="A0A6F9D6R9"/>
<reference evidence="22" key="1">
    <citation type="submission" date="2020-04" db="EMBL/GenBank/DDBJ databases">
        <authorList>
            <person name="Neveu A P."/>
        </authorList>
    </citation>
    <scope>NUCLEOTIDE SEQUENCE</scope>
    <source>
        <tissue evidence="22">Whole embryo</tissue>
    </source>
</reference>
<keyword evidence="7 22" id="KW-0808">Transferase</keyword>
<evidence type="ECO:0000256" key="12">
    <source>
        <dbReference type="ARBA" id="ARBA00023034"/>
    </source>
</evidence>
<keyword evidence="21" id="KW-0732">Signal</keyword>
<evidence type="ECO:0000256" key="5">
    <source>
        <dbReference type="ARBA" id="ARBA00017962"/>
    </source>
</evidence>
<dbReference type="PANTHER" id="PTHR46420:SF1">
    <property type="entry name" value="BETA-1,4-GLUCURONYLTRANSFERASE 1"/>
    <property type="match status" value="1"/>
</dbReference>
<evidence type="ECO:0000256" key="10">
    <source>
        <dbReference type="ARBA" id="ARBA00022968"/>
    </source>
</evidence>
<evidence type="ECO:0000256" key="9">
    <source>
        <dbReference type="ARBA" id="ARBA00022723"/>
    </source>
</evidence>
<evidence type="ECO:0000256" key="13">
    <source>
        <dbReference type="ARBA" id="ARBA00023136"/>
    </source>
</evidence>
<sequence length="398" mass="46178">MQSSRKFITIVTFIITSQVVRMILESYYTNQIDVDDITIIERTLTGVSESLAADQYVVRHFYKSEGFPINDVTPYDITLVLHGSVDKLYKLIEIAEVWDGPVSMSVLAPDSDAAFVDDAIDGVRLCWNRLRHTTSFHLVFPSRAPPNMTSLGSFVYLSCKDVIRRLRIRKPRSSTSMYPHNVMRNVARRGALTNYVLHVDADVTPSKGLRQRFLEFARRNSLHENLRSSHDVYVLPVFEVRRSSYPVRTKRELLTALEDKNARVLLQEICPQCHKATDSDRWLRSITFSPADEMSISYEVQCTKGWEPYFIASRYSPLYGINFTAYGQDRLSHMCELQAKGYKFKVLNDEFLVYDGYRSKAKITQQEKRRKDESRKFHEMFAANLRRFGYTNEAYNKC</sequence>